<evidence type="ECO:0000313" key="4">
    <source>
        <dbReference type="Proteomes" id="UP000216725"/>
    </source>
</evidence>
<feature type="domain" description="Penicillin binding protein A dimerisation" evidence="2">
    <location>
        <begin position="52"/>
        <end position="136"/>
    </location>
</feature>
<evidence type="ECO:0000259" key="2">
    <source>
        <dbReference type="Pfam" id="PF21922"/>
    </source>
</evidence>
<organism evidence="3 4">
    <name type="scientific">Pseudoscardovia radai</name>
    <dbReference type="NCBI Taxonomy" id="987066"/>
    <lineage>
        <taxon>Bacteria</taxon>
        <taxon>Bacillati</taxon>
        <taxon>Actinomycetota</taxon>
        <taxon>Actinomycetes</taxon>
        <taxon>Bifidobacteriales</taxon>
        <taxon>Bifidobacteriaceae</taxon>
        <taxon>Pseudoscardovia</taxon>
    </lineage>
</organism>
<dbReference type="PANTHER" id="PTHR30627">
    <property type="entry name" value="PEPTIDOGLYCAN D,D-TRANSPEPTIDASE"/>
    <property type="match status" value="1"/>
</dbReference>
<dbReference type="PANTHER" id="PTHR30627:SF24">
    <property type="entry name" value="PENICILLIN-BINDING PROTEIN 4B"/>
    <property type="match status" value="1"/>
</dbReference>
<dbReference type="RefSeq" id="WP_094661194.1">
    <property type="nucleotide sequence ID" value="NZ_JBKZBO010000006.1"/>
</dbReference>
<dbReference type="AlphaFoldDB" id="A0A261EVD2"/>
<dbReference type="Proteomes" id="UP000216725">
    <property type="component" value="Unassembled WGS sequence"/>
</dbReference>
<dbReference type="OrthoDB" id="9766847at2"/>
<evidence type="ECO:0000313" key="3">
    <source>
        <dbReference type="EMBL" id="OZG50819.1"/>
    </source>
</evidence>
<protein>
    <submittedName>
        <fullName evidence="3">Penicillin-binding protein</fullName>
    </submittedName>
</protein>
<dbReference type="GO" id="GO:0008658">
    <property type="term" value="F:penicillin binding"/>
    <property type="evidence" value="ECO:0007669"/>
    <property type="project" value="InterPro"/>
</dbReference>
<dbReference type="GO" id="GO:0071972">
    <property type="term" value="F:peptidoglycan L,D-transpeptidase activity"/>
    <property type="evidence" value="ECO:0007669"/>
    <property type="project" value="TreeGrafter"/>
</dbReference>
<dbReference type="GO" id="GO:0005886">
    <property type="term" value="C:plasma membrane"/>
    <property type="evidence" value="ECO:0007669"/>
    <property type="project" value="TreeGrafter"/>
</dbReference>
<dbReference type="Pfam" id="PF00905">
    <property type="entry name" value="Transpeptidase"/>
    <property type="match status" value="1"/>
</dbReference>
<dbReference type="InterPro" id="IPR001460">
    <property type="entry name" value="PCN-bd_Tpept"/>
</dbReference>
<reference evidence="3 4" key="1">
    <citation type="journal article" date="2017" name="BMC Genomics">
        <title>Comparative genomic and phylogenomic analyses of the Bifidobacteriaceae family.</title>
        <authorList>
            <person name="Lugli G.A."/>
            <person name="Milani C."/>
            <person name="Turroni F."/>
            <person name="Duranti S."/>
            <person name="Mancabelli L."/>
            <person name="Mangifesta M."/>
            <person name="Ferrario C."/>
            <person name="Modesto M."/>
            <person name="Mattarelli P."/>
            <person name="Jiri K."/>
            <person name="van Sinderen D."/>
            <person name="Ventura M."/>
        </authorList>
    </citation>
    <scope>NUCLEOTIDE SEQUENCE [LARGE SCALE GENOMIC DNA]</scope>
    <source>
        <strain evidence="3 4">DSM 24742</strain>
    </source>
</reference>
<name>A0A261EVD2_9BIFI</name>
<proteinExistence type="predicted"/>
<sequence>MNKSLRHLFYVIVVLFVLLGLSSSMIQAVFATKLDADPRNSRSLYAQFSVPRGSILASDGTVIARSDAVNDPFSYQRVYTNGAVYAPVTGFYSITVNADRGIESSRNSLLSGQSNMLWWSKAKNLFTGQENAGATIRTTISPALQQTAYDAMQGYEGAVVAMDPKTGKILAMVSTPSYDPNLLASHDTTAVNTAYQSLVAQSGNPMLNKAVSETYPPGSTFKIVVSAAALESGQYTVDSQIPAGASYTLPGTDTQLTNAQSPGNGTNGQISLSDAFAYSSNTAFAQLGVSLGADKVGSMAQALGYGTSVTVDDGSDDTPMKAVASQFPTDVTDDKLALQSIGQGDTTSTALQACMISATVANGGVERQPILVDSVLGPDLTTISSTKVTTLNTPFSQSTAQGLTQLMTGMVTKDFPSLNFGNVQVAAKTGTAQNGEGKIDAWITGFAPADDPQIAIAVVVHNVDDYGLKIAGPIMKAVLQEAISQ</sequence>
<dbReference type="Pfam" id="PF21922">
    <property type="entry name" value="PBP_dimer_2"/>
    <property type="match status" value="1"/>
</dbReference>
<dbReference type="InterPro" id="IPR050515">
    <property type="entry name" value="Beta-lactam/transpept"/>
</dbReference>
<dbReference type="SUPFAM" id="SSF56601">
    <property type="entry name" value="beta-lactamase/transpeptidase-like"/>
    <property type="match status" value="1"/>
</dbReference>
<accession>A0A261EVD2</accession>
<dbReference type="GO" id="GO:0071555">
    <property type="term" value="P:cell wall organization"/>
    <property type="evidence" value="ECO:0007669"/>
    <property type="project" value="TreeGrafter"/>
</dbReference>
<comment type="caution">
    <text evidence="3">The sequence shown here is derived from an EMBL/GenBank/DDBJ whole genome shotgun (WGS) entry which is preliminary data.</text>
</comment>
<feature type="domain" description="Penicillin-binding protein transpeptidase" evidence="1">
    <location>
        <begin position="157"/>
        <end position="480"/>
    </location>
</feature>
<keyword evidence="4" id="KW-1185">Reference proteome</keyword>
<dbReference type="Gene3D" id="3.40.710.10">
    <property type="entry name" value="DD-peptidase/beta-lactamase superfamily"/>
    <property type="match status" value="1"/>
</dbReference>
<dbReference type="Gene3D" id="3.90.1310.10">
    <property type="entry name" value="Penicillin-binding protein 2a (Domain 2)"/>
    <property type="match status" value="1"/>
</dbReference>
<gene>
    <name evidence="3" type="ORF">PSRA_1386</name>
</gene>
<evidence type="ECO:0000259" key="1">
    <source>
        <dbReference type="Pfam" id="PF00905"/>
    </source>
</evidence>
<dbReference type="InterPro" id="IPR012338">
    <property type="entry name" value="Beta-lactam/transpept-like"/>
</dbReference>
<dbReference type="EMBL" id="MWWR01000013">
    <property type="protein sequence ID" value="OZG50819.1"/>
    <property type="molecule type" value="Genomic_DNA"/>
</dbReference>
<dbReference type="InterPro" id="IPR054120">
    <property type="entry name" value="PBPA_dimer"/>
</dbReference>